<dbReference type="Pfam" id="PF01636">
    <property type="entry name" value="APH"/>
    <property type="match status" value="1"/>
</dbReference>
<dbReference type="EMBL" id="CAJVOS010000030">
    <property type="protein sequence ID" value="CAG8143368.1"/>
    <property type="molecule type" value="Genomic_DNA"/>
</dbReference>
<name>A0A9W4HWI1_PENOL</name>
<dbReference type="InterPro" id="IPR051678">
    <property type="entry name" value="AGP_Transferase"/>
</dbReference>
<evidence type="ECO:0000259" key="1">
    <source>
        <dbReference type="Pfam" id="PF01636"/>
    </source>
</evidence>
<comment type="caution">
    <text evidence="2">The sequence shown here is derived from an EMBL/GenBank/DDBJ whole genome shotgun (WGS) entry which is preliminary data.</text>
</comment>
<dbReference type="Gene3D" id="3.90.1200.10">
    <property type="match status" value="1"/>
</dbReference>
<dbReference type="AlphaFoldDB" id="A0A9W4HWI1"/>
<protein>
    <recommendedName>
        <fullName evidence="1">Aminoglycoside phosphotransferase domain-containing protein</fullName>
    </recommendedName>
</protein>
<dbReference type="PANTHER" id="PTHR21310">
    <property type="entry name" value="AMINOGLYCOSIDE PHOSPHOTRANSFERASE-RELATED-RELATED"/>
    <property type="match status" value="1"/>
</dbReference>
<dbReference type="PANTHER" id="PTHR21310:SF13">
    <property type="entry name" value="AMINOGLYCOSIDE PHOSPHOTRANSFERASE DOMAIN-CONTAINING PROTEIN"/>
    <property type="match status" value="1"/>
</dbReference>
<dbReference type="InterPro" id="IPR011009">
    <property type="entry name" value="Kinase-like_dom_sf"/>
</dbReference>
<keyword evidence="3" id="KW-1185">Reference proteome</keyword>
<evidence type="ECO:0000313" key="3">
    <source>
        <dbReference type="Proteomes" id="UP001153618"/>
    </source>
</evidence>
<feature type="domain" description="Aminoglycoside phosphotransferase" evidence="1">
    <location>
        <begin position="12"/>
        <end position="246"/>
    </location>
</feature>
<gene>
    <name evidence="2" type="ORF">POLS_LOCUS5864</name>
</gene>
<sequence>MPSLTCAVDTAKFASGACNVVVALTFSDANHWVVRIQLPRDDDADDAGISTAMLSEVSTMELIRLRTTIPVPRVFGYDASAKSIGYRYMMMEALPGQVLDSRMALSVPDVHKEKFAAQLAGYFYELSTIRFDRIGRVLRSDESCQFELSPFDLAGFSTQIEPLSTSLEFFYYLRKGQTNAILKAHHGEPEWEAAAWLLEQSAPMMTTEENIRGPFPLCHIDFHYHNVLVDQDYNITGLLDWSNAQTVPIERFAIIPEFVAPPAAPVESKEAIGRFRQMFVDALQRVHIEKDGLPSVSSTILSRLFASPRSDLVVRCTYSFPWRAIFDARLALPLMYGQGAQWTDFQKYDAERGIRD</sequence>
<dbReference type="SUPFAM" id="SSF56112">
    <property type="entry name" value="Protein kinase-like (PK-like)"/>
    <property type="match status" value="1"/>
</dbReference>
<dbReference type="InterPro" id="IPR002575">
    <property type="entry name" value="Aminoglycoside_PTrfase"/>
</dbReference>
<reference evidence="2" key="1">
    <citation type="submission" date="2021-07" db="EMBL/GenBank/DDBJ databases">
        <authorList>
            <person name="Branca A.L. A."/>
        </authorList>
    </citation>
    <scope>NUCLEOTIDE SEQUENCE</scope>
</reference>
<dbReference type="Gene3D" id="3.30.200.20">
    <property type="entry name" value="Phosphorylase Kinase, domain 1"/>
    <property type="match status" value="1"/>
</dbReference>
<proteinExistence type="predicted"/>
<dbReference type="Proteomes" id="UP001153618">
    <property type="component" value="Unassembled WGS sequence"/>
</dbReference>
<dbReference type="OrthoDB" id="10003767at2759"/>
<organism evidence="2 3">
    <name type="scientific">Penicillium olsonii</name>
    <dbReference type="NCBI Taxonomy" id="99116"/>
    <lineage>
        <taxon>Eukaryota</taxon>
        <taxon>Fungi</taxon>
        <taxon>Dikarya</taxon>
        <taxon>Ascomycota</taxon>
        <taxon>Pezizomycotina</taxon>
        <taxon>Eurotiomycetes</taxon>
        <taxon>Eurotiomycetidae</taxon>
        <taxon>Eurotiales</taxon>
        <taxon>Aspergillaceae</taxon>
        <taxon>Penicillium</taxon>
    </lineage>
</organism>
<evidence type="ECO:0000313" key="2">
    <source>
        <dbReference type="EMBL" id="CAG8143368.1"/>
    </source>
</evidence>
<accession>A0A9W4HWI1</accession>